<gene>
    <name evidence="7 9" type="primary">aspS</name>
    <name evidence="9" type="ORF">SSCH_1390015</name>
</gene>
<comment type="catalytic activity">
    <reaction evidence="7">
        <text>tRNA(Asx) + L-aspartate + ATP = L-aspartyl-tRNA(Asx) + AMP + diphosphate</text>
        <dbReference type="Rhea" id="RHEA:18349"/>
        <dbReference type="Rhea" id="RHEA-COMP:9710"/>
        <dbReference type="Rhea" id="RHEA-COMP:9711"/>
        <dbReference type="ChEBI" id="CHEBI:29991"/>
        <dbReference type="ChEBI" id="CHEBI:30616"/>
        <dbReference type="ChEBI" id="CHEBI:33019"/>
        <dbReference type="ChEBI" id="CHEBI:78442"/>
        <dbReference type="ChEBI" id="CHEBI:78516"/>
        <dbReference type="ChEBI" id="CHEBI:456215"/>
        <dbReference type="EC" id="6.1.1.23"/>
    </reaction>
</comment>
<feature type="binding site" evidence="7">
    <location>
        <position position="154"/>
    </location>
    <ligand>
        <name>L-aspartate</name>
        <dbReference type="ChEBI" id="CHEBI:29991"/>
    </ligand>
</feature>
<accession>A0A0B7MD37</accession>
<keyword evidence="10" id="KW-1185">Reference proteome</keyword>
<comment type="subunit">
    <text evidence="7">Homodimer.</text>
</comment>
<dbReference type="GO" id="GO:0005737">
    <property type="term" value="C:cytoplasm"/>
    <property type="evidence" value="ECO:0007669"/>
    <property type="project" value="UniProtKB-SubCell"/>
</dbReference>
<proteinExistence type="inferred from homology"/>
<feature type="site" description="Important for tRNA non-discrimination" evidence="7">
    <location>
        <position position="62"/>
    </location>
</feature>
<dbReference type="GO" id="GO:0050560">
    <property type="term" value="F:aspartate-tRNA(Asn) ligase activity"/>
    <property type="evidence" value="ECO:0007669"/>
    <property type="project" value="UniProtKB-EC"/>
</dbReference>
<dbReference type="CDD" id="cd04317">
    <property type="entry name" value="EcAspRS_like_N"/>
    <property type="match status" value="1"/>
</dbReference>
<dbReference type="InterPro" id="IPR047089">
    <property type="entry name" value="Asp-tRNA-ligase_1_N"/>
</dbReference>
<dbReference type="InterPro" id="IPR004115">
    <property type="entry name" value="GAD-like_sf"/>
</dbReference>
<organism evidence="9 10">
    <name type="scientific">Syntrophaceticus schinkii</name>
    <dbReference type="NCBI Taxonomy" id="499207"/>
    <lineage>
        <taxon>Bacteria</taxon>
        <taxon>Bacillati</taxon>
        <taxon>Bacillota</taxon>
        <taxon>Clostridia</taxon>
        <taxon>Thermoanaerobacterales</taxon>
        <taxon>Thermoanaerobacterales Family III. Incertae Sedis</taxon>
        <taxon>Syntrophaceticus</taxon>
    </lineage>
</organism>
<dbReference type="InterPro" id="IPR004365">
    <property type="entry name" value="NA-bd_OB_tRNA"/>
</dbReference>
<evidence type="ECO:0000256" key="1">
    <source>
        <dbReference type="ARBA" id="ARBA00006303"/>
    </source>
</evidence>
<dbReference type="InterPro" id="IPR006195">
    <property type="entry name" value="aa-tRNA-synth_II"/>
</dbReference>
<dbReference type="EMBL" id="CDRZ01000045">
    <property type="protein sequence ID" value="CEO87995.1"/>
    <property type="molecule type" value="Genomic_DNA"/>
</dbReference>
<dbReference type="NCBIfam" id="TIGR00459">
    <property type="entry name" value="aspS_bact"/>
    <property type="match status" value="1"/>
</dbReference>
<dbReference type="Pfam" id="PF01336">
    <property type="entry name" value="tRNA_anti-codon"/>
    <property type="match status" value="1"/>
</dbReference>
<feature type="region of interest" description="Aspartate" evidence="7">
    <location>
        <begin position="178"/>
        <end position="181"/>
    </location>
</feature>
<dbReference type="PANTHER" id="PTHR22594">
    <property type="entry name" value="ASPARTYL/LYSYL-TRNA SYNTHETASE"/>
    <property type="match status" value="1"/>
</dbReference>
<dbReference type="GO" id="GO:0140096">
    <property type="term" value="F:catalytic activity, acting on a protein"/>
    <property type="evidence" value="ECO:0007669"/>
    <property type="project" value="UniProtKB-ARBA"/>
</dbReference>
<evidence type="ECO:0000256" key="6">
    <source>
        <dbReference type="ARBA" id="ARBA00023146"/>
    </source>
</evidence>
<dbReference type="InterPro" id="IPR045864">
    <property type="entry name" value="aa-tRNA-synth_II/BPL/LPL"/>
</dbReference>
<dbReference type="InterPro" id="IPR029351">
    <property type="entry name" value="GAD_dom"/>
</dbReference>
<evidence type="ECO:0000256" key="7">
    <source>
        <dbReference type="HAMAP-Rule" id="MF_00044"/>
    </source>
</evidence>
<feature type="binding site" evidence="7">
    <location>
        <position position="461"/>
    </location>
    <ligand>
        <name>ATP</name>
        <dbReference type="ChEBI" id="CHEBI:30616"/>
    </ligand>
</feature>
<dbReference type="Gene3D" id="3.30.1360.30">
    <property type="entry name" value="GAD-like domain"/>
    <property type="match status" value="1"/>
</dbReference>
<dbReference type="InterPro" id="IPR004364">
    <property type="entry name" value="Aa-tRNA-synt_II"/>
</dbReference>
<dbReference type="Pfam" id="PF02938">
    <property type="entry name" value="GAD"/>
    <property type="match status" value="1"/>
</dbReference>
<dbReference type="CDD" id="cd00777">
    <property type="entry name" value="AspRS_core"/>
    <property type="match status" value="1"/>
</dbReference>
<feature type="binding site" evidence="7">
    <location>
        <begin position="513"/>
        <end position="516"/>
    </location>
    <ligand>
        <name>ATP</name>
        <dbReference type="ChEBI" id="CHEBI:30616"/>
    </ligand>
</feature>
<evidence type="ECO:0000256" key="3">
    <source>
        <dbReference type="ARBA" id="ARBA00022741"/>
    </source>
</evidence>
<comment type="subcellular location">
    <subcellularLocation>
        <location evidence="7">Cytoplasm</location>
    </subcellularLocation>
</comment>
<feature type="binding site" evidence="7">
    <location>
        <begin position="200"/>
        <end position="202"/>
    </location>
    <ligand>
        <name>ATP</name>
        <dbReference type="ChEBI" id="CHEBI:30616"/>
    </ligand>
</feature>
<evidence type="ECO:0000256" key="4">
    <source>
        <dbReference type="ARBA" id="ARBA00022840"/>
    </source>
</evidence>
<sequence>MGWVQKRRDHGGVIFLDLRDRSGVVQVVLSPDTGGLPFQRANSVRAEFVLAVRGQVRRRPPGTENPQMATGEVEVATSELEILNTARALPFHPGDAAGVDEALRLRYRYLDLRRQESWHIFTMRHRAANIIRDFLSKKGFLEMETPMLTRSTPEGARDYLVPSRVHPGEFFALPQSPQLFKQILMIAGFERYFQFARCFRDEDLRADRQPEFTQLDLEMSFVDEHDIQQLTEELLAALFQELLDVELTLPFPHLTYQEAMGTYGSDRPDLRFGLEMVDVSSILADSKCRVFAGTIKKGGVVKGIRVPGAAGFSRKILDELTSMAVEWGAHGLAWFILEDKGVRSPLVKLMEPEEIDALITKMEGKSGDLLLFVADQRQVAEEVLGKLRLELAGRLDLIDNKKYTFIWITDFPLLEYDENEQRLEAVHHPFTSPLNEDLPLLESQPERVRARAYDIVLNGVELGGGSIRIHRRDLQERIFGVIGLEPQEAQEKFGFFLEALDYGAPPHGGIAFGFDRLLMLMLDLETIRDVIPFPKTQRATCLLTSAPAPVIPKQLRELHIQCLPAKIKQD</sequence>
<dbReference type="SUPFAM" id="SSF55261">
    <property type="entry name" value="GAD domain-like"/>
    <property type="match status" value="1"/>
</dbReference>
<dbReference type="GO" id="GO:0005524">
    <property type="term" value="F:ATP binding"/>
    <property type="evidence" value="ECO:0007669"/>
    <property type="project" value="UniProtKB-UniRule"/>
</dbReference>
<comment type="function">
    <text evidence="7">Aspartyl-tRNA synthetase with relaxed tRNA specificity since it is able to aspartylate not only its cognate tRNA(Asp) but also tRNA(Asn). Reaction proceeds in two steps: L-aspartate is first activated by ATP to form Asp-AMP and then transferred to the acceptor end of tRNA(Asp/Asn).</text>
</comment>
<dbReference type="Gene3D" id="3.30.930.10">
    <property type="entry name" value="Bira Bifunctional Protein, Domain 2"/>
    <property type="match status" value="1"/>
</dbReference>
<dbReference type="PANTHER" id="PTHR22594:SF5">
    <property type="entry name" value="ASPARTATE--TRNA LIGASE, MITOCHONDRIAL"/>
    <property type="match status" value="1"/>
</dbReference>
<comment type="similarity">
    <text evidence="1 7">Belongs to the class-II aminoacyl-tRNA synthetase family. Type 1 subfamily.</text>
</comment>
<dbReference type="Gene3D" id="2.40.50.140">
    <property type="entry name" value="Nucleic acid-binding proteins"/>
    <property type="match status" value="1"/>
</dbReference>
<keyword evidence="6 7" id="KW-0030">Aminoacyl-tRNA synthetase</keyword>
<dbReference type="GO" id="GO:0003676">
    <property type="term" value="F:nucleic acid binding"/>
    <property type="evidence" value="ECO:0007669"/>
    <property type="project" value="InterPro"/>
</dbReference>
<dbReference type="GO" id="GO:0006422">
    <property type="term" value="P:aspartyl-tRNA aminoacylation"/>
    <property type="evidence" value="ECO:0007669"/>
    <property type="project" value="UniProtKB-UniRule"/>
</dbReference>
<dbReference type="PRINTS" id="PR01042">
    <property type="entry name" value="TRNASYNTHASP"/>
</dbReference>
<dbReference type="InterPro" id="IPR012340">
    <property type="entry name" value="NA-bd_OB-fold"/>
</dbReference>
<protein>
    <recommendedName>
        <fullName evidence="7">Aspartate--tRNA(Asp/Asn) ligase</fullName>
        <ecNumber evidence="7">6.1.1.23</ecNumber>
    </recommendedName>
    <alternativeName>
        <fullName evidence="7">Aspartyl-tRNA synthetase</fullName>
        <shortName evidence="7">AspRS</shortName>
    </alternativeName>
    <alternativeName>
        <fullName evidence="7">Non-discriminating aspartyl-tRNA synthetase</fullName>
        <shortName evidence="7">ND-AspRS</shortName>
    </alternativeName>
</protein>
<feature type="binding site" evidence="7">
    <location>
        <position position="209"/>
    </location>
    <ligand>
        <name>ATP</name>
        <dbReference type="ChEBI" id="CHEBI:30616"/>
    </ligand>
</feature>
<dbReference type="NCBIfam" id="NF001750">
    <property type="entry name" value="PRK00476.1"/>
    <property type="match status" value="1"/>
</dbReference>
<feature type="binding site" evidence="7">
    <location>
        <position position="427"/>
    </location>
    <ligand>
        <name>L-aspartate</name>
        <dbReference type="ChEBI" id="CHEBI:29991"/>
    </ligand>
</feature>
<keyword evidence="2 7" id="KW-0436">Ligase</keyword>
<evidence type="ECO:0000256" key="2">
    <source>
        <dbReference type="ARBA" id="ARBA00022598"/>
    </source>
</evidence>
<dbReference type="HAMAP" id="MF_00044">
    <property type="entry name" value="Asp_tRNA_synth_type1"/>
    <property type="match status" value="1"/>
</dbReference>
<dbReference type="EC" id="6.1.1.23" evidence="7"/>
<dbReference type="SUPFAM" id="SSF50249">
    <property type="entry name" value="Nucleic acid-binding proteins"/>
    <property type="match status" value="1"/>
</dbReference>
<evidence type="ECO:0000313" key="9">
    <source>
        <dbReference type="EMBL" id="CEO87995.1"/>
    </source>
</evidence>
<evidence type="ECO:0000313" key="10">
    <source>
        <dbReference type="Proteomes" id="UP000046155"/>
    </source>
</evidence>
<dbReference type="GO" id="GO:0004815">
    <property type="term" value="F:aspartate-tRNA ligase activity"/>
    <property type="evidence" value="ECO:0007669"/>
    <property type="project" value="UniProtKB-UniRule"/>
</dbReference>
<dbReference type="InterPro" id="IPR047090">
    <property type="entry name" value="AspRS_core"/>
</dbReference>
<feature type="binding site" evidence="7">
    <location>
        <position position="468"/>
    </location>
    <ligand>
        <name>L-aspartate</name>
        <dbReference type="ChEBI" id="CHEBI:29991"/>
    </ligand>
</feature>
<keyword evidence="5 7" id="KW-0648">Protein biosynthesis</keyword>
<evidence type="ECO:0000256" key="5">
    <source>
        <dbReference type="ARBA" id="ARBA00022917"/>
    </source>
</evidence>
<dbReference type="GO" id="GO:0016740">
    <property type="term" value="F:transferase activity"/>
    <property type="evidence" value="ECO:0007669"/>
    <property type="project" value="UniProtKB-ARBA"/>
</dbReference>
<dbReference type="Pfam" id="PF00152">
    <property type="entry name" value="tRNA-synt_2"/>
    <property type="match status" value="1"/>
</dbReference>
<dbReference type="InterPro" id="IPR002312">
    <property type="entry name" value="Asp/Asn-tRNA-synth_IIb"/>
</dbReference>
<dbReference type="PROSITE" id="PS50862">
    <property type="entry name" value="AA_TRNA_LIGASE_II"/>
    <property type="match status" value="1"/>
</dbReference>
<keyword evidence="4 7" id="KW-0067">ATP-binding</keyword>
<dbReference type="SUPFAM" id="SSF55681">
    <property type="entry name" value="Class II aaRS and biotin synthetases"/>
    <property type="match status" value="1"/>
</dbReference>
<keyword evidence="7" id="KW-0963">Cytoplasm</keyword>
<dbReference type="AlphaFoldDB" id="A0A0B7MD37"/>
<dbReference type="InterPro" id="IPR004524">
    <property type="entry name" value="Asp-tRNA-ligase_1"/>
</dbReference>
<feature type="domain" description="Aminoacyl-transfer RNA synthetases class-II family profile" evidence="8">
    <location>
        <begin position="121"/>
        <end position="532"/>
    </location>
</feature>
<keyword evidence="3 7" id="KW-0547">Nucleotide-binding</keyword>
<reference evidence="10" key="1">
    <citation type="submission" date="2015-01" db="EMBL/GenBank/DDBJ databases">
        <authorList>
            <person name="Manzoor Shahid"/>
            <person name="Zubair Saima"/>
        </authorList>
    </citation>
    <scope>NUCLEOTIDE SEQUENCE [LARGE SCALE GENOMIC DNA]</scope>
    <source>
        <strain evidence="10">Sp3</strain>
    </source>
</reference>
<dbReference type="Proteomes" id="UP000046155">
    <property type="component" value="Unassembled WGS sequence"/>
</dbReference>
<feature type="site" description="Important for tRNA non-discrimination" evidence="7">
    <location>
        <position position="10"/>
    </location>
</feature>
<evidence type="ECO:0000259" key="8">
    <source>
        <dbReference type="PROSITE" id="PS50862"/>
    </source>
</evidence>
<feature type="binding site" evidence="7">
    <location>
        <position position="200"/>
    </location>
    <ligand>
        <name>L-aspartate</name>
        <dbReference type="ChEBI" id="CHEBI:29991"/>
    </ligand>
</feature>
<name>A0A0B7MD37_9FIRM</name>